<evidence type="ECO:0000313" key="2">
    <source>
        <dbReference type="EMBL" id="MBJ7537298.1"/>
    </source>
</evidence>
<keyword evidence="1" id="KW-1133">Transmembrane helix</keyword>
<evidence type="ECO:0000256" key="1">
    <source>
        <dbReference type="SAM" id="Phobius"/>
    </source>
</evidence>
<name>A0A934JMS9_9GAMM</name>
<dbReference type="Proteomes" id="UP000628710">
    <property type="component" value="Unassembled WGS sequence"/>
</dbReference>
<reference evidence="2" key="1">
    <citation type="submission" date="2020-12" db="EMBL/GenBank/DDBJ databases">
        <title>Marinomonas arctica sp. nov., a psychrotolerant bacterium isolated from the Arctic.</title>
        <authorList>
            <person name="Zhang Y."/>
        </authorList>
    </citation>
    <scope>NUCLEOTIDE SEQUENCE</scope>
    <source>
        <strain evidence="2">C1424</strain>
    </source>
</reference>
<feature type="transmembrane region" description="Helical" evidence="1">
    <location>
        <begin position="76"/>
        <end position="95"/>
    </location>
</feature>
<dbReference type="RefSeq" id="WP_199467429.1">
    <property type="nucleotide sequence ID" value="NZ_JAEMNX010000003.1"/>
</dbReference>
<organism evidence="2 3">
    <name type="scientific">Marinomonas transparens</name>
    <dbReference type="NCBI Taxonomy" id="2795388"/>
    <lineage>
        <taxon>Bacteria</taxon>
        <taxon>Pseudomonadati</taxon>
        <taxon>Pseudomonadota</taxon>
        <taxon>Gammaproteobacteria</taxon>
        <taxon>Oceanospirillales</taxon>
        <taxon>Oceanospirillaceae</taxon>
        <taxon>Marinomonas</taxon>
    </lineage>
</organism>
<comment type="caution">
    <text evidence="2">The sequence shown here is derived from an EMBL/GenBank/DDBJ whole genome shotgun (WGS) entry which is preliminary data.</text>
</comment>
<dbReference type="AlphaFoldDB" id="A0A934JMS9"/>
<gene>
    <name evidence="2" type="ORF">I8J31_06345</name>
</gene>
<feature type="transmembrane region" description="Helical" evidence="1">
    <location>
        <begin position="49"/>
        <end position="70"/>
    </location>
</feature>
<keyword evidence="1" id="KW-0812">Transmembrane</keyword>
<keyword evidence="3" id="KW-1185">Reference proteome</keyword>
<keyword evidence="1" id="KW-0472">Membrane</keyword>
<sequence length="124" mass="13865">MGITNQQPEKARGFLIVAFAILIFVTMPIMAMTYFTIPEAIIKIYPKASVGLLYFLGVLNVFSMVFTSLVWAWKKIGVYGFFVVLAVSLLINLYIGVAASEFLVSLTGGAILLFIVQNRWEQFE</sequence>
<evidence type="ECO:0000313" key="3">
    <source>
        <dbReference type="Proteomes" id="UP000628710"/>
    </source>
</evidence>
<dbReference type="EMBL" id="JAEMNX010000003">
    <property type="protein sequence ID" value="MBJ7537298.1"/>
    <property type="molecule type" value="Genomic_DNA"/>
</dbReference>
<proteinExistence type="predicted"/>
<feature type="transmembrane region" description="Helical" evidence="1">
    <location>
        <begin position="14"/>
        <end position="37"/>
    </location>
</feature>
<protein>
    <submittedName>
        <fullName evidence="2">Uncharacterized protein</fullName>
    </submittedName>
</protein>
<accession>A0A934JMS9</accession>